<feature type="region of interest" description="Disordered" evidence="1">
    <location>
        <begin position="1"/>
        <end position="78"/>
    </location>
</feature>
<feature type="compositionally biased region" description="Basic and acidic residues" evidence="1">
    <location>
        <begin position="33"/>
        <end position="60"/>
    </location>
</feature>
<feature type="region of interest" description="Disordered" evidence="1">
    <location>
        <begin position="226"/>
        <end position="248"/>
    </location>
</feature>
<dbReference type="AlphaFoldDB" id="E9E636"/>
<keyword evidence="3" id="KW-1185">Reference proteome</keyword>
<reference evidence="2 3" key="1">
    <citation type="journal article" date="2011" name="PLoS Genet.">
        <title>Genome sequencing and comparative transcriptomics of the model entomopathogenic fungi Metarhizium anisopliae and M. acridum.</title>
        <authorList>
            <person name="Gao Q."/>
            <person name="Jin K."/>
            <person name="Ying S.H."/>
            <person name="Zhang Y."/>
            <person name="Xiao G."/>
            <person name="Shang Y."/>
            <person name="Duan Z."/>
            <person name="Hu X."/>
            <person name="Xie X.Q."/>
            <person name="Zhou G."/>
            <person name="Peng G."/>
            <person name="Luo Z."/>
            <person name="Huang W."/>
            <person name="Wang B."/>
            <person name="Fang W."/>
            <person name="Wang S."/>
            <person name="Zhong Y."/>
            <person name="Ma L.J."/>
            <person name="St Leger R.J."/>
            <person name="Zhao G.P."/>
            <person name="Pei Y."/>
            <person name="Feng M.G."/>
            <person name="Xia Y."/>
            <person name="Wang C."/>
        </authorList>
    </citation>
    <scope>NUCLEOTIDE SEQUENCE [LARGE SCALE GENOMIC DNA]</scope>
    <source>
        <strain evidence="2 3">CQMa 102</strain>
    </source>
</reference>
<dbReference type="OrthoDB" id="4939479at2759"/>
<gene>
    <name evidence="2" type="ORF">MAC_05334</name>
</gene>
<sequence length="603" mass="65909">MPQPLPKQKPDSAEIRSATPLPQVDTGEGLWVKGEDKGNKKERLSQSKPDLECGLSRKELLASPHEPLIKAPSDDVKEESGLVYKTKNLGLENEKAHRNPADASNNPEDASIGEIMPCFESANCSVELRYPNQDALPGSSLRNMTEENRLKWGQGEGINMNDLVSHFDKAFSKDDTEETISDKKTSHDGIDKIPIHERCTSSNMLCDQSEDIGGMDANHGLEPWIKNTSEVTRGPSAKDTSYSNEEPLSASSVQLSGLCPTPPPRGDVNLLRPVSLSAVGHPVTTGDSAPSNAQLDIQVGSATVAENARNKSMDNAEKWDTNADFSLNDGAREITDEDCITLGLYDGWPYKLSDVNTGLPPMTEESWRVLETKQTVRHFASDGPSKVDTRRVTAENPSAGTRPLLSIIANVSSLRNMELDEPFKLFKPPKPKPMQQEEAVSDIVDASSHNFTQLSVIPFHTANSKTRTHSVIDTAAHLSGVPEMNDISSPMKDTTKDMPADFSLRKWTGDDSVEPDIKDAKLVSSDSARLESSSASQDVSFMLWTNCYPDDLDKARELKASTGAPGIRVHSVDVLFRATLNPQVLDEVDASQNSDNSRTEMET</sequence>
<proteinExistence type="predicted"/>
<dbReference type="KEGG" id="maw:19249645"/>
<dbReference type="InParanoid" id="E9E636"/>
<evidence type="ECO:0000313" key="3">
    <source>
        <dbReference type="Proteomes" id="UP000002499"/>
    </source>
</evidence>
<dbReference type="EMBL" id="GL698509">
    <property type="protein sequence ID" value="EFY88569.1"/>
    <property type="molecule type" value="Genomic_DNA"/>
</dbReference>
<evidence type="ECO:0000256" key="1">
    <source>
        <dbReference type="SAM" id="MobiDB-lite"/>
    </source>
</evidence>
<evidence type="ECO:0000313" key="2">
    <source>
        <dbReference type="EMBL" id="EFY88569.1"/>
    </source>
</evidence>
<dbReference type="GeneID" id="19249645"/>
<organism evidence="3">
    <name type="scientific">Metarhizium acridum (strain CQMa 102)</name>
    <dbReference type="NCBI Taxonomy" id="655827"/>
    <lineage>
        <taxon>Eukaryota</taxon>
        <taxon>Fungi</taxon>
        <taxon>Dikarya</taxon>
        <taxon>Ascomycota</taxon>
        <taxon>Pezizomycotina</taxon>
        <taxon>Sordariomycetes</taxon>
        <taxon>Hypocreomycetidae</taxon>
        <taxon>Hypocreales</taxon>
        <taxon>Clavicipitaceae</taxon>
        <taxon>Metarhizium</taxon>
    </lineage>
</organism>
<protein>
    <submittedName>
        <fullName evidence="2">Uncharacterized protein</fullName>
    </submittedName>
</protein>
<feature type="compositionally biased region" description="Polar residues" evidence="1">
    <location>
        <begin position="238"/>
        <end position="248"/>
    </location>
</feature>
<dbReference type="HOGENOM" id="CLU_475733_0_0_1"/>
<accession>E9E636</accession>
<name>E9E636_METAQ</name>
<dbReference type="STRING" id="655827.E9E636"/>
<dbReference type="Proteomes" id="UP000002499">
    <property type="component" value="Unassembled WGS sequence"/>
</dbReference>